<evidence type="ECO:0000313" key="1">
    <source>
        <dbReference type="EMBL" id="GAA0446396.1"/>
    </source>
</evidence>
<name>A0ABN0ZGC7_9BACI</name>
<protein>
    <submittedName>
        <fullName evidence="1">Glutaredoxin family protein</fullName>
    </submittedName>
</protein>
<dbReference type="EMBL" id="BAAADM010000055">
    <property type="protein sequence ID" value="GAA0446396.1"/>
    <property type="molecule type" value="Genomic_DNA"/>
</dbReference>
<sequence>MRRILFYTKAHCPLCDEVEAILDLLQRVHPFDVEVRDIETCDEWLEAYQMVIPVVEIEGRTFAYEAISYDVLDHVLQESTAN</sequence>
<dbReference type="PANTHER" id="PTHR33558:SF1">
    <property type="entry name" value="GLUTAREDOXIN-LIKE PROTEIN C5ORF63 HOMOLOG"/>
    <property type="match status" value="1"/>
</dbReference>
<dbReference type="InterPro" id="IPR036249">
    <property type="entry name" value="Thioredoxin-like_sf"/>
</dbReference>
<dbReference type="Pfam" id="PF05768">
    <property type="entry name" value="Glrx-like"/>
    <property type="match status" value="1"/>
</dbReference>
<dbReference type="PANTHER" id="PTHR33558">
    <property type="entry name" value="GLUTAREDOXIN-LIKE PROTEIN C5ORF63 HOMOLOG"/>
    <property type="match status" value="1"/>
</dbReference>
<dbReference type="SUPFAM" id="SSF52833">
    <property type="entry name" value="Thioredoxin-like"/>
    <property type="match status" value="1"/>
</dbReference>
<comment type="caution">
    <text evidence="1">The sequence shown here is derived from an EMBL/GenBank/DDBJ whole genome shotgun (WGS) entry which is preliminary data.</text>
</comment>
<dbReference type="InterPro" id="IPR052565">
    <property type="entry name" value="Glutaredoxin-like_YDR286C"/>
</dbReference>
<dbReference type="InterPro" id="IPR008554">
    <property type="entry name" value="Glutaredoxin-like"/>
</dbReference>
<evidence type="ECO:0000313" key="2">
    <source>
        <dbReference type="Proteomes" id="UP001501459"/>
    </source>
</evidence>
<dbReference type="Gene3D" id="3.40.30.10">
    <property type="entry name" value="Glutaredoxin"/>
    <property type="match status" value="1"/>
</dbReference>
<dbReference type="Proteomes" id="UP001501459">
    <property type="component" value="Unassembled WGS sequence"/>
</dbReference>
<gene>
    <name evidence="1" type="ORF">GCM10008983_25280</name>
</gene>
<organism evidence="1 2">
    <name type="scientific">Lentibacillus halophilus</name>
    <dbReference type="NCBI Taxonomy" id="295065"/>
    <lineage>
        <taxon>Bacteria</taxon>
        <taxon>Bacillati</taxon>
        <taxon>Bacillota</taxon>
        <taxon>Bacilli</taxon>
        <taxon>Bacillales</taxon>
        <taxon>Bacillaceae</taxon>
        <taxon>Lentibacillus</taxon>
    </lineage>
</organism>
<keyword evidence="2" id="KW-1185">Reference proteome</keyword>
<accession>A0ABN0ZGC7</accession>
<proteinExistence type="predicted"/>
<dbReference type="RefSeq" id="WP_343753780.1">
    <property type="nucleotide sequence ID" value="NZ_BAAADM010000055.1"/>
</dbReference>
<reference evidence="1 2" key="1">
    <citation type="journal article" date="2019" name="Int. J. Syst. Evol. Microbiol.">
        <title>The Global Catalogue of Microorganisms (GCM) 10K type strain sequencing project: providing services to taxonomists for standard genome sequencing and annotation.</title>
        <authorList>
            <consortium name="The Broad Institute Genomics Platform"/>
            <consortium name="The Broad Institute Genome Sequencing Center for Infectious Disease"/>
            <person name="Wu L."/>
            <person name="Ma J."/>
        </authorList>
    </citation>
    <scope>NUCLEOTIDE SEQUENCE [LARGE SCALE GENOMIC DNA]</scope>
    <source>
        <strain evidence="1 2">JCM 12149</strain>
    </source>
</reference>